<name>A0ABT9I5F0_9GAMM</name>
<feature type="chain" id="PRO_5045055470" evidence="1">
    <location>
        <begin position="20"/>
        <end position="114"/>
    </location>
</feature>
<gene>
    <name evidence="2" type="ORF">ORJ04_22075</name>
</gene>
<evidence type="ECO:0000313" key="2">
    <source>
        <dbReference type="EMBL" id="MDP5138639.1"/>
    </source>
</evidence>
<keyword evidence="1" id="KW-0732">Signal</keyword>
<reference evidence="2 3" key="1">
    <citation type="submission" date="2022-11" db="EMBL/GenBank/DDBJ databases">
        <title>Viruses from the air-sea interface of a natural surface slick.</title>
        <authorList>
            <person name="Rahlff J."/>
            <person name="Holmfeldt K."/>
        </authorList>
    </citation>
    <scope>NUCLEOTIDE SEQUENCE [LARGE SCALE GENOMIC DNA]</scope>
    <source>
        <strain evidence="2 3">SMS4</strain>
    </source>
</reference>
<feature type="signal peptide" evidence="1">
    <location>
        <begin position="1"/>
        <end position="19"/>
    </location>
</feature>
<accession>A0ABT9I5F0</accession>
<evidence type="ECO:0000256" key="1">
    <source>
        <dbReference type="SAM" id="SignalP"/>
    </source>
</evidence>
<dbReference type="EMBL" id="JAPJDZ010000228">
    <property type="protein sequence ID" value="MDP5138639.1"/>
    <property type="molecule type" value="Genomic_DNA"/>
</dbReference>
<dbReference type="RefSeq" id="WP_305977753.1">
    <property type="nucleotide sequence ID" value="NZ_JAPJDY010000001.1"/>
</dbReference>
<organism evidence="2 3">
    <name type="scientific">Rheinheimera baltica</name>
    <dbReference type="NCBI Taxonomy" id="67576"/>
    <lineage>
        <taxon>Bacteria</taxon>
        <taxon>Pseudomonadati</taxon>
        <taxon>Pseudomonadota</taxon>
        <taxon>Gammaproteobacteria</taxon>
        <taxon>Chromatiales</taxon>
        <taxon>Chromatiaceae</taxon>
        <taxon>Rheinheimera</taxon>
    </lineage>
</organism>
<keyword evidence="3" id="KW-1185">Reference proteome</keyword>
<protein>
    <submittedName>
        <fullName evidence="2">Uncharacterized protein</fullName>
    </submittedName>
</protein>
<comment type="caution">
    <text evidence="2">The sequence shown here is derived from an EMBL/GenBank/DDBJ whole genome shotgun (WGS) entry which is preliminary data.</text>
</comment>
<evidence type="ECO:0000313" key="3">
    <source>
        <dbReference type="Proteomes" id="UP001231109"/>
    </source>
</evidence>
<proteinExistence type="predicted"/>
<dbReference type="Proteomes" id="UP001231109">
    <property type="component" value="Unassembled WGS sequence"/>
</dbReference>
<sequence>MKNVIYLSVLILIGFKCFAQDQDTILASIQTQLAKHEVKILEKLEKLNLENIKSLDGDSLSFVPVNNVGFSCGVIISNTEIPKILYTVQFSKDTEEWIPIEGESIKKRYWGVSL</sequence>